<gene>
    <name evidence="2" type="ORF">MGYG_03050</name>
</gene>
<evidence type="ECO:0000313" key="2">
    <source>
        <dbReference type="EMBL" id="EFR00044.1"/>
    </source>
</evidence>
<feature type="region of interest" description="Disordered" evidence="1">
    <location>
        <begin position="1"/>
        <end position="25"/>
    </location>
</feature>
<dbReference type="InParanoid" id="E4UQH4"/>
<dbReference type="EMBL" id="DS989823">
    <property type="protein sequence ID" value="EFR00044.1"/>
    <property type="molecule type" value="Genomic_DNA"/>
</dbReference>
<dbReference type="AlphaFoldDB" id="E4UQH4"/>
<accession>E4UQH4</accession>
<proteinExistence type="predicted"/>
<dbReference type="eggNOG" id="ENOG502RQ7V">
    <property type="taxonomic scope" value="Eukaryota"/>
</dbReference>
<name>E4UQH4_ARTGP</name>
<keyword evidence="3" id="KW-1185">Reference proteome</keyword>
<feature type="compositionally biased region" description="Basic and acidic residues" evidence="1">
    <location>
        <begin position="16"/>
        <end position="25"/>
    </location>
</feature>
<dbReference type="HOGENOM" id="CLU_2440409_0_0_1"/>
<protein>
    <submittedName>
        <fullName evidence="2">Uncharacterized protein</fullName>
    </submittedName>
</protein>
<dbReference type="Proteomes" id="UP000002669">
    <property type="component" value="Unassembled WGS sequence"/>
</dbReference>
<evidence type="ECO:0000313" key="3">
    <source>
        <dbReference type="Proteomes" id="UP000002669"/>
    </source>
</evidence>
<dbReference type="RefSeq" id="XP_003175526.1">
    <property type="nucleotide sequence ID" value="XM_003175478.1"/>
</dbReference>
<dbReference type="GeneID" id="10030834"/>
<organism evidence="3">
    <name type="scientific">Arthroderma gypseum (strain ATCC MYA-4604 / CBS 118893)</name>
    <name type="common">Microsporum gypseum</name>
    <dbReference type="NCBI Taxonomy" id="535722"/>
    <lineage>
        <taxon>Eukaryota</taxon>
        <taxon>Fungi</taxon>
        <taxon>Dikarya</taxon>
        <taxon>Ascomycota</taxon>
        <taxon>Pezizomycotina</taxon>
        <taxon>Eurotiomycetes</taxon>
        <taxon>Eurotiomycetidae</taxon>
        <taxon>Onygenales</taxon>
        <taxon>Arthrodermataceae</taxon>
        <taxon>Nannizzia</taxon>
    </lineage>
</organism>
<evidence type="ECO:0000256" key="1">
    <source>
        <dbReference type="SAM" id="MobiDB-lite"/>
    </source>
</evidence>
<sequence>MDVTMHGRFLFGSKGSSEEEKDERTGYWPFPQAPSSFYIPAVSHINPPSRRKTWFHPGVKEAVTSHSLDKGSTPCLELYLTFNTIRMCIR</sequence>
<dbReference type="VEuPathDB" id="FungiDB:MGYG_03050"/>
<reference evidence="3" key="1">
    <citation type="journal article" date="2012" name="MBio">
        <title>Comparative genome analysis of Trichophyton rubrum and related dermatophytes reveals candidate genes involved in infection.</title>
        <authorList>
            <person name="Martinez D.A."/>
            <person name="Oliver B.G."/>
            <person name="Graeser Y."/>
            <person name="Goldberg J.M."/>
            <person name="Li W."/>
            <person name="Martinez-Rossi N.M."/>
            <person name="Monod M."/>
            <person name="Shelest E."/>
            <person name="Barton R.C."/>
            <person name="Birch E."/>
            <person name="Brakhage A.A."/>
            <person name="Chen Z."/>
            <person name="Gurr S.J."/>
            <person name="Heiman D."/>
            <person name="Heitman J."/>
            <person name="Kosti I."/>
            <person name="Rossi A."/>
            <person name="Saif S."/>
            <person name="Samalova M."/>
            <person name="Saunders C.W."/>
            <person name="Shea T."/>
            <person name="Summerbell R.C."/>
            <person name="Xu J."/>
            <person name="Young S."/>
            <person name="Zeng Q."/>
            <person name="Birren B.W."/>
            <person name="Cuomo C.A."/>
            <person name="White T.C."/>
        </authorList>
    </citation>
    <scope>NUCLEOTIDE SEQUENCE [LARGE SCALE GENOMIC DNA]</scope>
    <source>
        <strain evidence="3">ATCC MYA-4604 / CBS 118893</strain>
    </source>
</reference>